<evidence type="ECO:0000313" key="3">
    <source>
        <dbReference type="Proteomes" id="UP000001861"/>
    </source>
</evidence>
<feature type="compositionally biased region" description="Low complexity" evidence="1">
    <location>
        <begin position="1231"/>
        <end position="1247"/>
    </location>
</feature>
<feature type="region of interest" description="Disordered" evidence="1">
    <location>
        <begin position="1046"/>
        <end position="1065"/>
    </location>
</feature>
<protein>
    <submittedName>
        <fullName evidence="2">Uncharacterized protein</fullName>
    </submittedName>
</protein>
<feature type="compositionally biased region" description="Polar residues" evidence="1">
    <location>
        <begin position="498"/>
        <end position="508"/>
    </location>
</feature>
<feature type="region of interest" description="Disordered" evidence="1">
    <location>
        <begin position="1204"/>
        <end position="1247"/>
    </location>
</feature>
<evidence type="ECO:0000313" key="2">
    <source>
        <dbReference type="EMBL" id="EAU89684.1"/>
    </source>
</evidence>
<dbReference type="AlphaFoldDB" id="A8NBD0"/>
<dbReference type="KEGG" id="cci:CC1G_10711"/>
<dbReference type="Proteomes" id="UP000001861">
    <property type="component" value="Unassembled WGS sequence"/>
</dbReference>
<dbReference type="GeneID" id="6008614"/>
<accession>A8NBD0</accession>
<feature type="compositionally biased region" description="Basic and acidic residues" evidence="1">
    <location>
        <begin position="88"/>
        <end position="101"/>
    </location>
</feature>
<feature type="region of interest" description="Disordered" evidence="1">
    <location>
        <begin position="384"/>
        <end position="463"/>
    </location>
</feature>
<reference evidence="2 3" key="1">
    <citation type="journal article" date="2010" name="Proc. Natl. Acad. Sci. U.S.A.">
        <title>Insights into evolution of multicellular fungi from the assembled chromosomes of the mushroom Coprinopsis cinerea (Coprinus cinereus).</title>
        <authorList>
            <person name="Stajich J.E."/>
            <person name="Wilke S.K."/>
            <person name="Ahren D."/>
            <person name="Au C.H."/>
            <person name="Birren B.W."/>
            <person name="Borodovsky M."/>
            <person name="Burns C."/>
            <person name="Canback B."/>
            <person name="Casselton L.A."/>
            <person name="Cheng C.K."/>
            <person name="Deng J."/>
            <person name="Dietrich F.S."/>
            <person name="Fargo D.C."/>
            <person name="Farman M.L."/>
            <person name="Gathman A.C."/>
            <person name="Goldberg J."/>
            <person name="Guigo R."/>
            <person name="Hoegger P.J."/>
            <person name="Hooker J.B."/>
            <person name="Huggins A."/>
            <person name="James T.Y."/>
            <person name="Kamada T."/>
            <person name="Kilaru S."/>
            <person name="Kodira C."/>
            <person name="Kues U."/>
            <person name="Kupfer D."/>
            <person name="Kwan H.S."/>
            <person name="Lomsadze A."/>
            <person name="Li W."/>
            <person name="Lilly W.W."/>
            <person name="Ma L.J."/>
            <person name="Mackey A.J."/>
            <person name="Manning G."/>
            <person name="Martin F."/>
            <person name="Muraguchi H."/>
            <person name="Natvig D.O."/>
            <person name="Palmerini H."/>
            <person name="Ramesh M.A."/>
            <person name="Rehmeyer C.J."/>
            <person name="Roe B.A."/>
            <person name="Shenoy N."/>
            <person name="Stanke M."/>
            <person name="Ter-Hovhannisyan V."/>
            <person name="Tunlid A."/>
            <person name="Velagapudi R."/>
            <person name="Vision T.J."/>
            <person name="Zeng Q."/>
            <person name="Zolan M.E."/>
            <person name="Pukkila P.J."/>
        </authorList>
    </citation>
    <scope>NUCLEOTIDE SEQUENCE [LARGE SCALE GENOMIC DNA]</scope>
    <source>
        <strain evidence="3">Okayama-7 / 130 / ATCC MYA-4618 / FGSC 9003</strain>
    </source>
</reference>
<feature type="region of interest" description="Disordered" evidence="1">
    <location>
        <begin position="1134"/>
        <end position="1154"/>
    </location>
</feature>
<feature type="compositionally biased region" description="Pro residues" evidence="1">
    <location>
        <begin position="431"/>
        <end position="448"/>
    </location>
</feature>
<gene>
    <name evidence="2" type="ORF">CC1G_10711</name>
</gene>
<proteinExistence type="predicted"/>
<dbReference type="OMA" id="MWAQLSP"/>
<feature type="region of interest" description="Disordered" evidence="1">
    <location>
        <begin position="1"/>
        <end position="141"/>
    </location>
</feature>
<evidence type="ECO:0000256" key="1">
    <source>
        <dbReference type="SAM" id="MobiDB-lite"/>
    </source>
</evidence>
<comment type="caution">
    <text evidence="2">The sequence shown here is derived from an EMBL/GenBank/DDBJ whole genome shotgun (WGS) entry which is preliminary data.</text>
</comment>
<feature type="compositionally biased region" description="Polar residues" evidence="1">
    <location>
        <begin position="103"/>
        <end position="134"/>
    </location>
</feature>
<feature type="compositionally biased region" description="Polar residues" evidence="1">
    <location>
        <begin position="1011"/>
        <end position="1022"/>
    </location>
</feature>
<feature type="region of interest" description="Disordered" evidence="1">
    <location>
        <begin position="544"/>
        <end position="625"/>
    </location>
</feature>
<feature type="region of interest" description="Disordered" evidence="1">
    <location>
        <begin position="498"/>
        <end position="525"/>
    </location>
</feature>
<feature type="region of interest" description="Disordered" evidence="1">
    <location>
        <begin position="176"/>
        <end position="366"/>
    </location>
</feature>
<dbReference type="OrthoDB" id="3228777at2759"/>
<keyword evidence="3" id="KW-1185">Reference proteome</keyword>
<feature type="region of interest" description="Disordered" evidence="1">
    <location>
        <begin position="848"/>
        <end position="900"/>
    </location>
</feature>
<dbReference type="InParanoid" id="A8NBD0"/>
<feature type="compositionally biased region" description="Polar residues" evidence="1">
    <location>
        <begin position="253"/>
        <end position="284"/>
    </location>
</feature>
<feature type="compositionally biased region" description="Basic and acidic residues" evidence="1">
    <location>
        <begin position="65"/>
        <end position="78"/>
    </location>
</feature>
<feature type="compositionally biased region" description="Basic and acidic residues" evidence="1">
    <location>
        <begin position="37"/>
        <end position="51"/>
    </location>
</feature>
<sequence length="1247" mass="136194">MGFGLGFKRNSRTQPTKSKAEDDDQWYIPYTGSFEPPPREPPRRLRPRDSWGDPLDPDDDDDEGLADKELQERFREYGDTSSRNSSKFTDDDHKPRGRDRSFSLMSGRTVSSGMVDPSRNSVLSPRRSTVTSGQRPPVPSYIHLEAAGGVGESPVPHVTKEHLLSNRLSLASIFSFASSSRKNRSSPERSRKSSLRRARPPKSESTSRQPSEPNTRPSTSSEAQDSTTKKKLVFPQPDPSKLNDVAPDDYYNSYYSTLVQTPGHESSPLNHQGEVPSTQTQEDPATSPHPYAYIPLQDPSDPPQSAPLPTTSSTQSNKRPPRLGFTNPGNNSLGVRSLKNSTSTPDLRLPAPPRSKSRTSPSIKDRWLSAESWCDAILFPRPRFKQVAPPPPRIVSPPDTPVEEKFHDQVADSAVPSRVLAHSKSLGNLKPPQPPLPQVAITPPPEPTPTAKSSNARPPRPKSFAADDLALINPAFSLEQVLQEGEKLEFQRRQWQVQATSSIGNSTARKLARSRSKSLTQKGRKVQIQNSIDYLAARACLGSQNASPDILPPRPRTSSSTHGTQSMTTAGRPSHSHSNSLTKSLSLSKSSKHSRGHSRSESWSKGDNKHPRVPAAEINHTRPSLEVALHNDNTRVIRFPDPAFIPIDRSSPARVSPIPSGSSDIHMGIAISTPPPPDDGLDRESIRMPAHPYASAGLYTRSNPAQDTTQEKKQPERSGADYAGPHPIVAPHNNHQPPRVSSPMSSHPYARAVSPESAAFVAQPRDDSNVPVSDKMWAQLSPGIVREVLPDDLVYSPFMQDTSAADGAGDDSVGLGEALTYTNSYRDSFDSGLGTSEGHVIQPYVPVSSPQEWQEEAPRVHRKPVQYDASRPAYPQRPGFPHHRHNSSSDDPASSGAAALPSSDLLLPIPEVVDHNGVVPSPGATSGTPSPPPSPRSLGSPNDLDNFHDLFYQPSSIRQSALDPVADRPLSQSASLTWEEASRSRRTGSGLTSLARQLSEEFEQMERDRASSQYSTGGSLRQDSLGRKTANGGLEFVFEEVRTDSPTQMGHVHDHETDEDPTLRLKPPFSVPEDVASFVASSAEGRTVEDEEDETAVFRVGSVDAIATPPAETADRRRSFIGLMSYDNRFPRDPSISPDGRHLSQYSGLQPPEITRSSYMTTSTMSRMSGLSDFPVPPRDPAHMSLLTAYFDETLSHREMQALRDTPHPLSPEAGRLVLSETSESDVKPANSTTTTTNTTTNTPSTD</sequence>
<dbReference type="EMBL" id="AACS02000009">
    <property type="protein sequence ID" value="EAU89684.1"/>
    <property type="molecule type" value="Genomic_DNA"/>
</dbReference>
<feature type="compositionally biased region" description="Pro residues" evidence="1">
    <location>
        <begin position="388"/>
        <end position="400"/>
    </location>
</feature>
<feature type="compositionally biased region" description="Basic and acidic residues" evidence="1">
    <location>
        <begin position="598"/>
        <end position="610"/>
    </location>
</feature>
<feature type="compositionally biased region" description="Low complexity" evidence="1">
    <location>
        <begin position="889"/>
        <end position="900"/>
    </location>
</feature>
<feature type="compositionally biased region" description="Polar residues" evidence="1">
    <location>
        <begin position="556"/>
        <end position="571"/>
    </location>
</feature>
<feature type="compositionally biased region" description="Polar residues" evidence="1">
    <location>
        <begin position="327"/>
        <end position="345"/>
    </location>
</feature>
<dbReference type="VEuPathDB" id="FungiDB:CC1G_10711"/>
<dbReference type="RefSeq" id="XP_001832129.1">
    <property type="nucleotide sequence ID" value="XM_001832077.1"/>
</dbReference>
<feature type="compositionally biased region" description="Acidic residues" evidence="1">
    <location>
        <begin position="55"/>
        <end position="64"/>
    </location>
</feature>
<organism evidence="2 3">
    <name type="scientific">Coprinopsis cinerea (strain Okayama-7 / 130 / ATCC MYA-4618 / FGSC 9003)</name>
    <name type="common">Inky cap fungus</name>
    <name type="synonym">Hormographiella aspergillata</name>
    <dbReference type="NCBI Taxonomy" id="240176"/>
    <lineage>
        <taxon>Eukaryota</taxon>
        <taxon>Fungi</taxon>
        <taxon>Dikarya</taxon>
        <taxon>Basidiomycota</taxon>
        <taxon>Agaricomycotina</taxon>
        <taxon>Agaricomycetes</taxon>
        <taxon>Agaricomycetidae</taxon>
        <taxon>Agaricales</taxon>
        <taxon>Agaricineae</taxon>
        <taxon>Psathyrellaceae</taxon>
        <taxon>Coprinopsis</taxon>
    </lineage>
</organism>
<feature type="region of interest" description="Disordered" evidence="1">
    <location>
        <begin position="694"/>
        <end position="749"/>
    </location>
</feature>
<feature type="compositionally biased region" description="Basic and acidic residues" evidence="1">
    <location>
        <begin position="709"/>
        <end position="719"/>
    </location>
</feature>
<feature type="compositionally biased region" description="Polar residues" evidence="1">
    <location>
        <begin position="307"/>
        <end position="318"/>
    </location>
</feature>
<feature type="compositionally biased region" description="Polar residues" evidence="1">
    <location>
        <begin position="203"/>
        <end position="226"/>
    </location>
</feature>
<dbReference type="eggNOG" id="ENOG502SKD7">
    <property type="taxonomic scope" value="Eukaryota"/>
</dbReference>
<dbReference type="STRING" id="240176.A8NBD0"/>
<name>A8NBD0_COPC7</name>
<feature type="compositionally biased region" description="Low complexity" evidence="1">
    <location>
        <begin position="576"/>
        <end position="589"/>
    </location>
</feature>
<feature type="region of interest" description="Disordered" evidence="1">
    <location>
        <begin position="913"/>
        <end position="1028"/>
    </location>
</feature>